<dbReference type="AlphaFoldDB" id="A0A0M4DG57"/>
<name>A0A0M4DG57_STRPR</name>
<reference evidence="3 4" key="1">
    <citation type="submission" date="2015-08" db="EMBL/GenBank/DDBJ databases">
        <title>Genome sequence of the pristinamycin over-producing bacterium Streptomyces pristinaespiralis HCCB10218.</title>
        <authorList>
            <person name="Tian J."/>
            <person name="Yang J."/>
            <person name="Li L."/>
            <person name="Ruan L."/>
            <person name="Wei W."/>
            <person name="Zheng G."/>
            <person name="Wei Z."/>
            <person name="Yang S."/>
            <person name="Ge M."/>
            <person name="Jiang W."/>
            <person name="Lu Y."/>
        </authorList>
    </citation>
    <scope>NUCLEOTIDE SEQUENCE [LARGE SCALE GENOMIC DNA]</scope>
    <source>
        <strain evidence="3 4">HCCB 10218</strain>
    </source>
</reference>
<keyword evidence="2" id="KW-0472">Membrane</keyword>
<feature type="transmembrane region" description="Helical" evidence="2">
    <location>
        <begin position="109"/>
        <end position="127"/>
    </location>
</feature>
<feature type="transmembrane region" description="Helical" evidence="2">
    <location>
        <begin position="148"/>
        <end position="171"/>
    </location>
</feature>
<feature type="transmembrane region" description="Helical" evidence="2">
    <location>
        <begin position="51"/>
        <end position="70"/>
    </location>
</feature>
<keyword evidence="2" id="KW-0812">Transmembrane</keyword>
<dbReference type="STRING" id="38300.SPRI_5595"/>
<dbReference type="KEGG" id="spri:SPRI_5595"/>
<dbReference type="EMBL" id="CP011340">
    <property type="protein sequence ID" value="ALC23901.1"/>
    <property type="molecule type" value="Genomic_DNA"/>
</dbReference>
<proteinExistence type="predicted"/>
<feature type="region of interest" description="Disordered" evidence="1">
    <location>
        <begin position="1"/>
        <end position="24"/>
    </location>
</feature>
<evidence type="ECO:0000313" key="4">
    <source>
        <dbReference type="Proteomes" id="UP000060513"/>
    </source>
</evidence>
<organism evidence="3">
    <name type="scientific">Streptomyces pristinaespiralis</name>
    <dbReference type="NCBI Taxonomy" id="38300"/>
    <lineage>
        <taxon>Bacteria</taxon>
        <taxon>Bacillati</taxon>
        <taxon>Actinomycetota</taxon>
        <taxon>Actinomycetes</taxon>
        <taxon>Kitasatosporales</taxon>
        <taxon>Streptomycetaceae</taxon>
        <taxon>Streptomyces</taxon>
    </lineage>
</organism>
<evidence type="ECO:0000313" key="3">
    <source>
        <dbReference type="EMBL" id="ALC23901.1"/>
    </source>
</evidence>
<dbReference type="Proteomes" id="UP000060513">
    <property type="component" value="Chromosome"/>
</dbReference>
<dbReference type="OMA" id="DSWITMG"/>
<dbReference type="RefSeq" id="WP_005318988.1">
    <property type="nucleotide sequence ID" value="NZ_CP011340.1"/>
</dbReference>
<evidence type="ECO:0000256" key="2">
    <source>
        <dbReference type="SAM" id="Phobius"/>
    </source>
</evidence>
<feature type="transmembrane region" description="Helical" evidence="2">
    <location>
        <begin position="219"/>
        <end position="237"/>
    </location>
</feature>
<protein>
    <submittedName>
        <fullName evidence="3">ABC transporter permease</fullName>
    </submittedName>
</protein>
<dbReference type="PATRIC" id="fig|38300.4.peg.5860"/>
<feature type="transmembrane region" description="Helical" evidence="2">
    <location>
        <begin position="191"/>
        <end position="212"/>
    </location>
</feature>
<accession>A0A0M4DG57</accession>
<keyword evidence="2" id="KW-1133">Transmembrane helix</keyword>
<feature type="transmembrane region" description="Helical" evidence="2">
    <location>
        <begin position="280"/>
        <end position="299"/>
    </location>
</feature>
<dbReference type="GeneID" id="97233356"/>
<sequence>MTTPPTATTATTTTQKTSGPRAGATAAGVRARFRDLLVAEWIKLWSLRSTYWILGCSAPAVVGINANAAWSNADRLSRQPAAPTAPPPGMPEKPEMLFDPLGTAFVDPAWQLLMVVAGSVGAIAVFGEYTSGLIRTTFAAVPARRAVMVARTTVMAAVMLVLGTVVAGASFGVTQAILRDHDGLSLGDPGALRAVAGAALLAPLCALVGMALGALVRHAAGTVVAVVGVLLLLPALFQGETYRWVKEIGNAMPLSAWHALVQNPARVHHVSTYPVSVTEAWIVFGAWSLVAVVVTVTVVHRRDV</sequence>
<gene>
    <name evidence="3" type="ORF">SPRI_5595</name>
</gene>
<evidence type="ECO:0000256" key="1">
    <source>
        <dbReference type="SAM" id="MobiDB-lite"/>
    </source>
</evidence>